<dbReference type="Proteomes" id="UP000275078">
    <property type="component" value="Unassembled WGS sequence"/>
</dbReference>
<keyword evidence="2" id="KW-1185">Reference proteome</keyword>
<gene>
    <name evidence="1" type="ORF">BJ508DRAFT_329783</name>
</gene>
<dbReference type="AlphaFoldDB" id="A0A3N4I1C2"/>
<dbReference type="EMBL" id="ML119719">
    <property type="protein sequence ID" value="RPA77900.1"/>
    <property type="molecule type" value="Genomic_DNA"/>
</dbReference>
<organism evidence="1 2">
    <name type="scientific">Ascobolus immersus RN42</name>
    <dbReference type="NCBI Taxonomy" id="1160509"/>
    <lineage>
        <taxon>Eukaryota</taxon>
        <taxon>Fungi</taxon>
        <taxon>Dikarya</taxon>
        <taxon>Ascomycota</taxon>
        <taxon>Pezizomycotina</taxon>
        <taxon>Pezizomycetes</taxon>
        <taxon>Pezizales</taxon>
        <taxon>Ascobolaceae</taxon>
        <taxon>Ascobolus</taxon>
    </lineage>
</organism>
<accession>A0A3N4I1C2</accession>
<sequence>MSDTQSHFDKLRKEESTRIAASFAIRLDFKTAKLATPTAHTRLIEESKKLSPTGSHAIGRYSIEPLFFLFVSFGQSEIREERAEAPREEQPEEEYSDEEYFEDCETFGQTLQEIDEHFLPASSPRHLFLIEAKKPLPTRALFRAAALVIVAPKNSFVQTPLVLARAQAILEHTSIASCRQYLYNAKKRKDKLSGLLSAAELVKNF</sequence>
<reference evidence="1 2" key="1">
    <citation type="journal article" date="2018" name="Nat. Ecol. Evol.">
        <title>Pezizomycetes genomes reveal the molecular basis of ectomycorrhizal truffle lifestyle.</title>
        <authorList>
            <person name="Murat C."/>
            <person name="Payen T."/>
            <person name="Noel B."/>
            <person name="Kuo A."/>
            <person name="Morin E."/>
            <person name="Chen J."/>
            <person name="Kohler A."/>
            <person name="Krizsan K."/>
            <person name="Balestrini R."/>
            <person name="Da Silva C."/>
            <person name="Montanini B."/>
            <person name="Hainaut M."/>
            <person name="Levati E."/>
            <person name="Barry K.W."/>
            <person name="Belfiori B."/>
            <person name="Cichocki N."/>
            <person name="Clum A."/>
            <person name="Dockter R.B."/>
            <person name="Fauchery L."/>
            <person name="Guy J."/>
            <person name="Iotti M."/>
            <person name="Le Tacon F."/>
            <person name="Lindquist E.A."/>
            <person name="Lipzen A."/>
            <person name="Malagnac F."/>
            <person name="Mello A."/>
            <person name="Molinier V."/>
            <person name="Miyauchi S."/>
            <person name="Poulain J."/>
            <person name="Riccioni C."/>
            <person name="Rubini A."/>
            <person name="Sitrit Y."/>
            <person name="Splivallo R."/>
            <person name="Traeger S."/>
            <person name="Wang M."/>
            <person name="Zifcakova L."/>
            <person name="Wipf D."/>
            <person name="Zambonelli A."/>
            <person name="Paolocci F."/>
            <person name="Nowrousian M."/>
            <person name="Ottonello S."/>
            <person name="Baldrian P."/>
            <person name="Spatafora J.W."/>
            <person name="Henrissat B."/>
            <person name="Nagy L.G."/>
            <person name="Aury J.M."/>
            <person name="Wincker P."/>
            <person name="Grigoriev I.V."/>
            <person name="Bonfante P."/>
            <person name="Martin F.M."/>
        </authorList>
    </citation>
    <scope>NUCLEOTIDE SEQUENCE [LARGE SCALE GENOMIC DNA]</scope>
    <source>
        <strain evidence="1 2">RN42</strain>
    </source>
</reference>
<name>A0A3N4I1C2_ASCIM</name>
<evidence type="ECO:0000313" key="1">
    <source>
        <dbReference type="EMBL" id="RPA77900.1"/>
    </source>
</evidence>
<evidence type="ECO:0000313" key="2">
    <source>
        <dbReference type="Proteomes" id="UP000275078"/>
    </source>
</evidence>
<proteinExistence type="predicted"/>
<protein>
    <submittedName>
        <fullName evidence="1">Uncharacterized protein</fullName>
    </submittedName>
</protein>